<dbReference type="Proteomes" id="UP000182057">
    <property type="component" value="Unassembled WGS sequence"/>
</dbReference>
<accession>A0A1D3UYW3</accession>
<dbReference type="EMBL" id="FMMM01000088">
    <property type="protein sequence ID" value="SCQ24882.1"/>
    <property type="molecule type" value="Genomic_DNA"/>
</dbReference>
<proteinExistence type="predicted"/>
<protein>
    <submittedName>
        <fullName evidence="1">Uncharacterized protein</fullName>
    </submittedName>
</protein>
<sequence>MITYILTIFYAFSTFIMVLYENKSIFLCDFFEKQKKVEAN</sequence>
<gene>
    <name evidence="1" type="ORF">TFUB20_02735</name>
</gene>
<evidence type="ECO:0000313" key="1">
    <source>
        <dbReference type="EMBL" id="SCQ24882.1"/>
    </source>
</evidence>
<reference evidence="1 2" key="1">
    <citation type="submission" date="2016-09" db="EMBL/GenBank/DDBJ databases">
        <authorList>
            <person name="Capua I."/>
            <person name="De Benedictis P."/>
            <person name="Joannis T."/>
            <person name="Lombin L.H."/>
            <person name="Cattoli G."/>
        </authorList>
    </citation>
    <scope>NUCLEOTIDE SEQUENCE [LARGE SCALE GENOMIC DNA]</scope>
    <source>
        <strain evidence="1 2">UB20</strain>
    </source>
</reference>
<name>A0A1D3UYW3_TANFO</name>
<organism evidence="1 2">
    <name type="scientific">Tannerella forsythia</name>
    <name type="common">Bacteroides forsythus</name>
    <dbReference type="NCBI Taxonomy" id="28112"/>
    <lineage>
        <taxon>Bacteria</taxon>
        <taxon>Pseudomonadati</taxon>
        <taxon>Bacteroidota</taxon>
        <taxon>Bacteroidia</taxon>
        <taxon>Bacteroidales</taxon>
        <taxon>Tannerellaceae</taxon>
        <taxon>Tannerella</taxon>
    </lineage>
</organism>
<evidence type="ECO:0000313" key="2">
    <source>
        <dbReference type="Proteomes" id="UP000182057"/>
    </source>
</evidence>
<dbReference type="AlphaFoldDB" id="A0A1D3UYW3"/>